<keyword evidence="4" id="KW-0648">Protein biosynthesis</keyword>
<reference evidence="6" key="1">
    <citation type="submission" date="2016-01" db="EMBL/GenBank/DDBJ databases">
        <title>Reference transcriptome for the parasite Schistocephalus solidus: insights into the molecular evolution of parasitism.</title>
        <authorList>
            <person name="Hebert F.O."/>
            <person name="Grambauer S."/>
            <person name="Barber I."/>
            <person name="Landry C.R."/>
            <person name="Aubin-Horth N."/>
        </authorList>
    </citation>
    <scope>NUCLEOTIDE SEQUENCE</scope>
</reference>
<dbReference type="HAMAP" id="MF_00121">
    <property type="entry name" value="GatB"/>
    <property type="match status" value="1"/>
</dbReference>
<dbReference type="GO" id="GO:0016740">
    <property type="term" value="F:transferase activity"/>
    <property type="evidence" value="ECO:0007669"/>
    <property type="project" value="UniProtKB-KW"/>
</dbReference>
<dbReference type="GO" id="GO:0070681">
    <property type="term" value="P:glutaminyl-tRNAGln biosynthesis via transamidation"/>
    <property type="evidence" value="ECO:0007669"/>
    <property type="project" value="TreeGrafter"/>
</dbReference>
<dbReference type="PANTHER" id="PTHR11659">
    <property type="entry name" value="GLUTAMYL-TRNA GLN AMIDOTRANSFERASE SUBUNIT B MITOCHONDRIAL AND PROKARYOTIC PET112-RELATED"/>
    <property type="match status" value="1"/>
</dbReference>
<name>A0A0X3P8I1_SCHSO</name>
<dbReference type="GO" id="GO:0032543">
    <property type="term" value="P:mitochondrial translation"/>
    <property type="evidence" value="ECO:0007669"/>
    <property type="project" value="TreeGrafter"/>
</dbReference>
<dbReference type="GO" id="GO:0005739">
    <property type="term" value="C:mitochondrion"/>
    <property type="evidence" value="ECO:0007669"/>
    <property type="project" value="TreeGrafter"/>
</dbReference>
<dbReference type="AlphaFoldDB" id="A0A0X3P8I1"/>
<keyword evidence="1" id="KW-0436">Ligase</keyword>
<keyword evidence="3" id="KW-0067">ATP-binding</keyword>
<dbReference type="InterPro" id="IPR017959">
    <property type="entry name" value="Asn/Gln-tRNA_amidoTrfase_suB/E"/>
</dbReference>
<dbReference type="EMBL" id="GEEE01019749">
    <property type="protein sequence ID" value="JAP43476.1"/>
    <property type="molecule type" value="Transcribed_RNA"/>
</dbReference>
<protein>
    <submittedName>
        <fullName evidence="6">Glutamyl-tRNA(Gln) amidotransferase subunit B</fullName>
    </submittedName>
</protein>
<dbReference type="PROSITE" id="PS01234">
    <property type="entry name" value="GATB"/>
    <property type="match status" value="1"/>
</dbReference>
<dbReference type="InterPro" id="IPR017958">
    <property type="entry name" value="Gln-tRNA_amidoTrfase_suB_CS"/>
</dbReference>
<evidence type="ECO:0000313" key="6">
    <source>
        <dbReference type="EMBL" id="JAP43476.1"/>
    </source>
</evidence>
<dbReference type="NCBIfam" id="TIGR00133">
    <property type="entry name" value="gatB"/>
    <property type="match status" value="1"/>
</dbReference>
<keyword evidence="6" id="KW-0808">Transferase</keyword>
<dbReference type="PANTHER" id="PTHR11659:SF0">
    <property type="entry name" value="GLUTAMYL-TRNA(GLN) AMIDOTRANSFERASE SUBUNIT B, MITOCHONDRIAL"/>
    <property type="match status" value="1"/>
</dbReference>
<feature type="non-terminal residue" evidence="6">
    <location>
        <position position="1"/>
    </location>
</feature>
<evidence type="ECO:0000256" key="2">
    <source>
        <dbReference type="ARBA" id="ARBA00022741"/>
    </source>
</evidence>
<organism evidence="6">
    <name type="scientific">Schistocephalus solidus</name>
    <name type="common">Tapeworm</name>
    <dbReference type="NCBI Taxonomy" id="70667"/>
    <lineage>
        <taxon>Eukaryota</taxon>
        <taxon>Metazoa</taxon>
        <taxon>Spiralia</taxon>
        <taxon>Lophotrochozoa</taxon>
        <taxon>Platyhelminthes</taxon>
        <taxon>Cestoda</taxon>
        <taxon>Eucestoda</taxon>
        <taxon>Diphyllobothriidea</taxon>
        <taxon>Diphyllobothriidae</taxon>
        <taxon>Schistocephalus</taxon>
    </lineage>
</organism>
<dbReference type="SUPFAM" id="SSF55931">
    <property type="entry name" value="Glutamine synthetase/guanido kinase"/>
    <property type="match status" value="1"/>
</dbReference>
<dbReference type="GO" id="GO:0030956">
    <property type="term" value="C:glutamyl-tRNA(Gln) amidotransferase complex"/>
    <property type="evidence" value="ECO:0007669"/>
    <property type="project" value="TreeGrafter"/>
</dbReference>
<dbReference type="InterPro" id="IPR014746">
    <property type="entry name" value="Gln_synth/guanido_kin_cat_dom"/>
</dbReference>
<dbReference type="GO" id="GO:0005524">
    <property type="term" value="F:ATP binding"/>
    <property type="evidence" value="ECO:0007669"/>
    <property type="project" value="UniProtKB-KW"/>
</dbReference>
<dbReference type="NCBIfam" id="NF004012">
    <property type="entry name" value="PRK05477.1-2"/>
    <property type="match status" value="1"/>
</dbReference>
<gene>
    <name evidence="6" type="primary">GATB</name>
    <name evidence="6" type="ORF">TR114597</name>
</gene>
<dbReference type="Pfam" id="PF02934">
    <property type="entry name" value="GatB_N"/>
    <property type="match status" value="1"/>
</dbReference>
<keyword evidence="2" id="KW-0547">Nucleotide-binding</keyword>
<dbReference type="InterPro" id="IPR004413">
    <property type="entry name" value="GatB"/>
</dbReference>
<feature type="domain" description="Aspartyl/Glutamyl-tRNA(Gln) amidotransferase subunit B/E catalytic" evidence="5">
    <location>
        <begin position="56"/>
        <end position="338"/>
    </location>
</feature>
<dbReference type="GO" id="GO:0050567">
    <property type="term" value="F:glutaminyl-tRNA synthase (glutamine-hydrolyzing) activity"/>
    <property type="evidence" value="ECO:0007669"/>
    <property type="project" value="TreeGrafter"/>
</dbReference>
<evidence type="ECO:0000259" key="5">
    <source>
        <dbReference type="Pfam" id="PF02934"/>
    </source>
</evidence>
<proteinExistence type="inferred from homology"/>
<accession>A0A0X3P8I1</accession>
<dbReference type="InterPro" id="IPR006075">
    <property type="entry name" value="Asn/Gln-tRNA_Trfase_suB/E_cat"/>
</dbReference>
<evidence type="ECO:0000256" key="4">
    <source>
        <dbReference type="ARBA" id="ARBA00022917"/>
    </source>
</evidence>
<evidence type="ECO:0000256" key="3">
    <source>
        <dbReference type="ARBA" id="ARBA00022840"/>
    </source>
</evidence>
<sequence>PHSLYGGKQRHESHLMAPILLPPFFLKLFLRIPHPCVRGSFNFRSVHCGGVTFVSTIGLEIHAQLTSVRTKLFSEAPYAFPDAPNTDIAPFDAAIPGSMPLLNRACVEAAVVAGLALNCQVNTTSHFERKHYFYADSPAGYQITQNLSPLAQNGWLDFLWSDGSPNSVQVSRASIRRIQLEQDTGKSLHDEKNGRSLIDLNRAGVGLIEIVTNPTFTCAAQTVAFVEELASLLSFLGVCSANMSMGELRVDVNVSIGPDLHNQGPVVEIKNVNSFHAIKNSVDYEITRQTDIMRRGGKVINETRCYDRNENKTVPMRDKEVVQDYRFLPEPDLPPLRLLASCEACQQLEDVSAYIDPKALEGITNQELRHCQPCIQCLAIQHKLKPSPWTVPLPGEIRRRLVLHDQLHLERAAVLVSNPILRRLYETSVDLTIVDQPATGLLRGLDAEAVLCKVRQETAYWCTGLLYSRFKSASDPRLPSASQLASFVLLNLRGQLYGEDAKKVLELVCTRGSSACPKAIAEELDVLLIGDLAVIAPVCDLFVRQNTTLIEKYVRKPRKRTLQAITRKLLETSVNNASKFHPVLAERAVLESYNHLVRSSKALPTTSY</sequence>
<evidence type="ECO:0000256" key="1">
    <source>
        <dbReference type="ARBA" id="ARBA00022598"/>
    </source>
</evidence>